<proteinExistence type="predicted"/>
<sequence>MNLLENINIVYLSSDVQDQHASTRVSHVIDMRGYEGALLMAVGSSNLASATGLSMSVQGCSSTTLTSFSTYKPGSTQTLVPSTLAAAGFARRILAVDLVKPLKPYARFALHNSSQGDIIMMAIQYGPKKPGSTGFLNHVVAGAANSGTACVAGTTILVSPTTY</sequence>
<evidence type="ECO:0000313" key="1">
    <source>
        <dbReference type="EMBL" id="QJA94256.1"/>
    </source>
</evidence>
<protein>
    <submittedName>
        <fullName evidence="1">Uncharacterized protein</fullName>
    </submittedName>
</protein>
<reference evidence="1" key="1">
    <citation type="submission" date="2020-03" db="EMBL/GenBank/DDBJ databases">
        <title>The deep terrestrial virosphere.</title>
        <authorList>
            <person name="Holmfeldt K."/>
            <person name="Nilsson E."/>
            <person name="Simone D."/>
            <person name="Lopez-Fernandez M."/>
            <person name="Wu X."/>
            <person name="de Brujin I."/>
            <person name="Lundin D."/>
            <person name="Andersson A."/>
            <person name="Bertilsson S."/>
            <person name="Dopson M."/>
        </authorList>
    </citation>
    <scope>NUCLEOTIDE SEQUENCE</scope>
    <source>
        <strain evidence="1">MM415B03913</strain>
    </source>
</reference>
<gene>
    <name evidence="1" type="ORF">MM415B03913_0006</name>
</gene>
<dbReference type="AlphaFoldDB" id="A0A6M3LGD6"/>
<organism evidence="1">
    <name type="scientific">viral metagenome</name>
    <dbReference type="NCBI Taxonomy" id="1070528"/>
    <lineage>
        <taxon>unclassified sequences</taxon>
        <taxon>metagenomes</taxon>
        <taxon>organismal metagenomes</taxon>
    </lineage>
</organism>
<name>A0A6M3LGD6_9ZZZZ</name>
<accession>A0A6M3LGD6</accession>
<dbReference type="EMBL" id="MT143216">
    <property type="protein sequence ID" value="QJA94256.1"/>
    <property type="molecule type" value="Genomic_DNA"/>
</dbReference>